<feature type="transmembrane region" description="Helical" evidence="7">
    <location>
        <begin position="128"/>
        <end position="146"/>
    </location>
</feature>
<evidence type="ECO:0000259" key="8">
    <source>
        <dbReference type="Pfam" id="PF01757"/>
    </source>
</evidence>
<organism evidence="9 10">
    <name type="scientific">Nitratidesulfovibrio oxamicus</name>
    <dbReference type="NCBI Taxonomy" id="32016"/>
    <lineage>
        <taxon>Bacteria</taxon>
        <taxon>Pseudomonadati</taxon>
        <taxon>Thermodesulfobacteriota</taxon>
        <taxon>Desulfovibrionia</taxon>
        <taxon>Desulfovibrionales</taxon>
        <taxon>Desulfovibrionaceae</taxon>
        <taxon>Nitratidesulfovibrio</taxon>
    </lineage>
</organism>
<dbReference type="PANTHER" id="PTHR40074">
    <property type="entry name" value="O-ACETYLTRANSFERASE WECH"/>
    <property type="match status" value="1"/>
</dbReference>
<dbReference type="GO" id="GO:0016746">
    <property type="term" value="F:acyltransferase activity"/>
    <property type="evidence" value="ECO:0007669"/>
    <property type="project" value="UniProtKB-KW"/>
</dbReference>
<sequence>MKSAAASKRLAYLDALKVVAIYFVVVIHVVGFKVASFGGGMSWFAAHFFSMMARFAVPAFVMCSGAVLLGRAAETRGEVLQFYRRYLASYAGYLFLGLLVAKALSLYLRQDVFLLKGLVYDFYAGFGSGMWFFFMLIGLVLVAPLLQCIVKNRVLTKLFLVLWFVFCIVNPLLSNILGLYHVYVDNMLYGSFFVGYFVLGYFLATSELRCSTRALAGCAFLGLMLASVAGYAMSLWHGQLHEFFYYSNNPFVFMYTVSLFLLFKNVFAGKGGGGVLRMLSSVTGYVYIFHTTIMSLVPTGYSQKVLVLFFIRVPVIVFISVMVSCVYIWIHPLIERFVLFPVQRMLYGALASLCEKLENTVLPYWTAFKARMFC</sequence>
<feature type="domain" description="Acyltransferase 3" evidence="8">
    <location>
        <begin position="11"/>
        <end position="327"/>
    </location>
</feature>
<keyword evidence="10" id="KW-1185">Reference proteome</keyword>
<keyword evidence="5 7" id="KW-1133">Transmembrane helix</keyword>
<keyword evidence="9" id="KW-0012">Acyltransferase</keyword>
<feature type="transmembrane region" description="Helical" evidence="7">
    <location>
        <begin position="216"/>
        <end position="237"/>
    </location>
</feature>
<evidence type="ECO:0000313" key="9">
    <source>
        <dbReference type="EMBL" id="MBG3878607.1"/>
    </source>
</evidence>
<feature type="transmembrane region" description="Helical" evidence="7">
    <location>
        <begin position="90"/>
        <end position="108"/>
    </location>
</feature>
<dbReference type="RefSeq" id="WP_196610479.1">
    <property type="nucleotide sequence ID" value="NZ_VRYY01000651.1"/>
</dbReference>
<dbReference type="Proteomes" id="UP001194469">
    <property type="component" value="Unassembled WGS sequence"/>
</dbReference>
<keyword evidence="6 7" id="KW-0472">Membrane</keyword>
<evidence type="ECO:0000256" key="6">
    <source>
        <dbReference type="ARBA" id="ARBA00023136"/>
    </source>
</evidence>
<comment type="similarity">
    <text evidence="2">Belongs to the acyltransferase 3 family.</text>
</comment>
<dbReference type="Pfam" id="PF01757">
    <property type="entry name" value="Acyl_transf_3"/>
    <property type="match status" value="1"/>
</dbReference>
<gene>
    <name evidence="9" type="ORF">FVW20_16745</name>
</gene>
<evidence type="ECO:0000256" key="5">
    <source>
        <dbReference type="ARBA" id="ARBA00022989"/>
    </source>
</evidence>
<accession>A0ABS0J8Z1</accession>
<feature type="transmembrane region" description="Helical" evidence="7">
    <location>
        <begin position="243"/>
        <end position="263"/>
    </location>
</feature>
<name>A0ABS0J8Z1_9BACT</name>
<feature type="transmembrane region" description="Helical" evidence="7">
    <location>
        <begin position="158"/>
        <end position="180"/>
    </location>
</feature>
<evidence type="ECO:0000256" key="3">
    <source>
        <dbReference type="ARBA" id="ARBA00022475"/>
    </source>
</evidence>
<keyword evidence="9" id="KW-0808">Transferase</keyword>
<feature type="transmembrane region" description="Helical" evidence="7">
    <location>
        <begin position="12"/>
        <end position="32"/>
    </location>
</feature>
<reference evidence="9 10" key="1">
    <citation type="submission" date="2019-08" db="EMBL/GenBank/DDBJ databases">
        <authorList>
            <person name="Luo N."/>
        </authorList>
    </citation>
    <scope>NUCLEOTIDE SEQUENCE [LARGE SCALE GENOMIC DNA]</scope>
    <source>
        <strain evidence="9 10">NCIMB 9442</strain>
    </source>
</reference>
<dbReference type="EMBL" id="VRYY01000651">
    <property type="protein sequence ID" value="MBG3878607.1"/>
    <property type="molecule type" value="Genomic_DNA"/>
</dbReference>
<feature type="transmembrane region" description="Helical" evidence="7">
    <location>
        <begin position="275"/>
        <end position="297"/>
    </location>
</feature>
<evidence type="ECO:0000256" key="4">
    <source>
        <dbReference type="ARBA" id="ARBA00022692"/>
    </source>
</evidence>
<comment type="caution">
    <text evidence="9">The sequence shown here is derived from an EMBL/GenBank/DDBJ whole genome shotgun (WGS) entry which is preliminary data.</text>
</comment>
<feature type="transmembrane region" description="Helical" evidence="7">
    <location>
        <begin position="309"/>
        <end position="330"/>
    </location>
</feature>
<evidence type="ECO:0000256" key="7">
    <source>
        <dbReference type="SAM" id="Phobius"/>
    </source>
</evidence>
<protein>
    <submittedName>
        <fullName evidence="9">Acyltransferase family protein</fullName>
    </submittedName>
</protein>
<evidence type="ECO:0000256" key="1">
    <source>
        <dbReference type="ARBA" id="ARBA00004651"/>
    </source>
</evidence>
<evidence type="ECO:0000313" key="10">
    <source>
        <dbReference type="Proteomes" id="UP001194469"/>
    </source>
</evidence>
<feature type="transmembrane region" description="Helical" evidence="7">
    <location>
        <begin position="44"/>
        <end position="69"/>
    </location>
</feature>
<dbReference type="PANTHER" id="PTHR40074:SF2">
    <property type="entry name" value="O-ACETYLTRANSFERASE WECH"/>
    <property type="match status" value="1"/>
</dbReference>
<evidence type="ECO:0000256" key="2">
    <source>
        <dbReference type="ARBA" id="ARBA00007400"/>
    </source>
</evidence>
<keyword evidence="3" id="KW-1003">Cell membrane</keyword>
<proteinExistence type="inferred from homology"/>
<dbReference type="InterPro" id="IPR002656">
    <property type="entry name" value="Acyl_transf_3_dom"/>
</dbReference>
<feature type="transmembrane region" description="Helical" evidence="7">
    <location>
        <begin position="186"/>
        <end position="204"/>
    </location>
</feature>
<keyword evidence="4 7" id="KW-0812">Transmembrane</keyword>
<comment type="subcellular location">
    <subcellularLocation>
        <location evidence="1">Cell membrane</location>
        <topology evidence="1">Multi-pass membrane protein</topology>
    </subcellularLocation>
</comment>